<dbReference type="Gene3D" id="2.70.98.50">
    <property type="entry name" value="putative glycoside hydrolase family protein from bacillus halodurans"/>
    <property type="match status" value="1"/>
</dbReference>
<accession>A0ABT6CYP6</accession>
<feature type="non-terminal residue" evidence="2">
    <location>
        <position position="53"/>
    </location>
</feature>
<dbReference type="PANTHER" id="PTHR31084">
    <property type="entry name" value="ALPHA-L-FUCOSIDASE 2"/>
    <property type="match status" value="1"/>
</dbReference>
<reference evidence="2 3" key="1">
    <citation type="journal article" date="2023" name="Int. J. Syst. Evol. Microbiol.">
        <title>Arthrobacter vasquezii sp. nov., isolated from a soil sample from Union Glacier, Antarctica.</title>
        <authorList>
            <person name="Valenzuela-Ibaceta F."/>
            <person name="Carrasco V."/>
            <person name="Lagos-Moraga S."/>
            <person name="Dietz-Vargas C."/>
            <person name="Navarro C.A."/>
            <person name="Perez-Donoso J.M."/>
        </authorList>
    </citation>
    <scope>NUCLEOTIDE SEQUENCE [LARGE SCALE GENOMIC DNA]</scope>
    <source>
        <strain evidence="2 3">EH-1B-1</strain>
    </source>
</reference>
<dbReference type="Proteomes" id="UP001220456">
    <property type="component" value="Unassembled WGS sequence"/>
</dbReference>
<organism evidence="2 3">
    <name type="scientific">Arthrobacter vasquezii</name>
    <dbReference type="NCBI Taxonomy" id="2977629"/>
    <lineage>
        <taxon>Bacteria</taxon>
        <taxon>Bacillati</taxon>
        <taxon>Actinomycetota</taxon>
        <taxon>Actinomycetes</taxon>
        <taxon>Micrococcales</taxon>
        <taxon>Micrococcaceae</taxon>
        <taxon>Arthrobacter</taxon>
    </lineage>
</organism>
<dbReference type="Pfam" id="PF14498">
    <property type="entry name" value="Glyco_hyd_65N_2"/>
    <property type="match status" value="1"/>
</dbReference>
<sequence length="53" mass="5522">MADLFYTSPAATWLDGLPLGNGRLGAMVLAGDSTTRLQINDSTAWSGSPASEH</sequence>
<dbReference type="InterPro" id="IPR027414">
    <property type="entry name" value="GH95_N_dom"/>
</dbReference>
<dbReference type="EMBL" id="JAROKN010000064">
    <property type="protein sequence ID" value="MDF9279214.1"/>
    <property type="molecule type" value="Genomic_DNA"/>
</dbReference>
<name>A0ABT6CYP6_9MICC</name>
<evidence type="ECO:0000313" key="2">
    <source>
        <dbReference type="EMBL" id="MDF9279214.1"/>
    </source>
</evidence>
<evidence type="ECO:0000259" key="1">
    <source>
        <dbReference type="Pfam" id="PF14498"/>
    </source>
</evidence>
<gene>
    <name evidence="2" type="ORF">P4U43_15600</name>
</gene>
<proteinExistence type="predicted"/>
<dbReference type="GO" id="GO:0016787">
    <property type="term" value="F:hydrolase activity"/>
    <property type="evidence" value="ECO:0007669"/>
    <property type="project" value="UniProtKB-KW"/>
</dbReference>
<dbReference type="RefSeq" id="WP_277359564.1">
    <property type="nucleotide sequence ID" value="NZ_JAROKN010000064.1"/>
</dbReference>
<evidence type="ECO:0000313" key="3">
    <source>
        <dbReference type="Proteomes" id="UP001220456"/>
    </source>
</evidence>
<dbReference type="PANTHER" id="PTHR31084:SF0">
    <property type="entry name" value="ALPHA-L-FUCOSIDASE 2"/>
    <property type="match status" value="1"/>
</dbReference>
<keyword evidence="2" id="KW-0378">Hydrolase</keyword>
<protein>
    <submittedName>
        <fullName evidence="2">Glycoside hydrolase N-terminal domain-containing protein</fullName>
    </submittedName>
</protein>
<comment type="caution">
    <text evidence="2">The sequence shown here is derived from an EMBL/GenBank/DDBJ whole genome shotgun (WGS) entry which is preliminary data.</text>
</comment>
<keyword evidence="3" id="KW-1185">Reference proteome</keyword>
<feature type="domain" description="Glycosyl hydrolase family 95 N-terminal" evidence="1">
    <location>
        <begin position="4"/>
        <end position="51"/>
    </location>
</feature>